<comment type="similarity">
    <text evidence="1">Belongs to the universal ribosomal protein uL30 family.</text>
</comment>
<evidence type="ECO:0000313" key="5">
    <source>
        <dbReference type="EMBL" id="VBB68569.1"/>
    </source>
</evidence>
<dbReference type="InterPro" id="IPR016082">
    <property type="entry name" value="Ribosomal_uL30_ferredoxin-like"/>
</dbReference>
<dbReference type="PIRSF" id="PIRSF002211">
    <property type="entry name" value="Ribosomal_L30_bac-type"/>
    <property type="match status" value="1"/>
</dbReference>
<keyword evidence="2 5" id="KW-0689">Ribosomal protein</keyword>
<dbReference type="InterPro" id="IPR036919">
    <property type="entry name" value="Ribo_uL30_ferredoxin-like_sf"/>
</dbReference>
<dbReference type="GO" id="GO:0006412">
    <property type="term" value="P:translation"/>
    <property type="evidence" value="ECO:0007669"/>
    <property type="project" value="InterPro"/>
</dbReference>
<dbReference type="CDD" id="cd01658">
    <property type="entry name" value="Ribosomal_L30"/>
    <property type="match status" value="1"/>
</dbReference>
<dbReference type="PANTHER" id="PTHR15892">
    <property type="entry name" value="MITOCHONDRIAL RIBOSOMAL PROTEIN L30"/>
    <property type="match status" value="1"/>
</dbReference>
<keyword evidence="3" id="KW-0687">Ribonucleoprotein</keyword>
<dbReference type="InterPro" id="IPR005996">
    <property type="entry name" value="Ribosomal_uL30_bac-type"/>
</dbReference>
<dbReference type="GO" id="GO:0003735">
    <property type="term" value="F:structural constituent of ribosome"/>
    <property type="evidence" value="ECO:0007669"/>
    <property type="project" value="InterPro"/>
</dbReference>
<name>A0A484H4E6_9ZZZZ</name>
<evidence type="ECO:0000256" key="2">
    <source>
        <dbReference type="ARBA" id="ARBA00022980"/>
    </source>
</evidence>
<evidence type="ECO:0000259" key="4">
    <source>
        <dbReference type="Pfam" id="PF00327"/>
    </source>
</evidence>
<dbReference type="GO" id="GO:0022625">
    <property type="term" value="C:cytosolic large ribosomal subunit"/>
    <property type="evidence" value="ECO:0007669"/>
    <property type="project" value="TreeGrafter"/>
</dbReference>
<protein>
    <submittedName>
        <fullName evidence="5">LSU ribosomal protein L30p (L7e)</fullName>
    </submittedName>
</protein>
<proteinExistence type="inferred from homology"/>
<gene>
    <name evidence="5" type="ORF">RIEGSTA812A_PEG_42</name>
</gene>
<dbReference type="NCBIfam" id="TIGR01308">
    <property type="entry name" value="rpmD_bact"/>
    <property type="match status" value="1"/>
</dbReference>
<evidence type="ECO:0000256" key="3">
    <source>
        <dbReference type="ARBA" id="ARBA00023274"/>
    </source>
</evidence>
<evidence type="ECO:0000256" key="1">
    <source>
        <dbReference type="ARBA" id="ARBA00007594"/>
    </source>
</evidence>
<dbReference type="Pfam" id="PF00327">
    <property type="entry name" value="Ribosomal_L30"/>
    <property type="match status" value="1"/>
</dbReference>
<accession>A0A484H4E6</accession>
<dbReference type="AlphaFoldDB" id="A0A484H4E6"/>
<organism evidence="5">
    <name type="scientific">invertebrate metagenome</name>
    <dbReference type="NCBI Taxonomy" id="1711999"/>
    <lineage>
        <taxon>unclassified sequences</taxon>
        <taxon>metagenomes</taxon>
        <taxon>organismal metagenomes</taxon>
    </lineage>
</organism>
<reference evidence="5" key="1">
    <citation type="submission" date="2018-10" db="EMBL/GenBank/DDBJ databases">
        <authorList>
            <person name="Gruber-Vodicka H."/>
            <person name="Jaeckle O."/>
        </authorList>
    </citation>
    <scope>NUCLEOTIDE SEQUENCE</scope>
</reference>
<dbReference type="PANTHER" id="PTHR15892:SF2">
    <property type="entry name" value="LARGE RIBOSOMAL SUBUNIT PROTEIN UL30M"/>
    <property type="match status" value="1"/>
</dbReference>
<dbReference type="HAMAP" id="MF_01371_B">
    <property type="entry name" value="Ribosomal_uL30_B"/>
    <property type="match status" value="1"/>
</dbReference>
<dbReference type="EMBL" id="LR026963">
    <property type="protein sequence ID" value="VBB68569.1"/>
    <property type="molecule type" value="Genomic_DNA"/>
</dbReference>
<sequence>MAASRIKVTQVRSGAGCRRNQIATLKGLGLNKIGRSKILENTPAVRGMVNKVAHLVVAESVC</sequence>
<dbReference type="Gene3D" id="3.30.1390.20">
    <property type="entry name" value="Ribosomal protein L30, ferredoxin-like fold domain"/>
    <property type="match status" value="1"/>
</dbReference>
<dbReference type="SUPFAM" id="SSF55129">
    <property type="entry name" value="Ribosomal protein L30p/L7e"/>
    <property type="match status" value="1"/>
</dbReference>
<feature type="domain" description="Large ribosomal subunit protein uL30-like ferredoxin-like fold" evidence="4">
    <location>
        <begin position="6"/>
        <end position="56"/>
    </location>
</feature>